<name>A0ACC2FY71_DALPE</name>
<dbReference type="EMBL" id="CM055747">
    <property type="protein sequence ID" value="KAJ7996298.1"/>
    <property type="molecule type" value="Genomic_DNA"/>
</dbReference>
<comment type="caution">
    <text evidence="1">The sequence shown here is derived from an EMBL/GenBank/DDBJ whole genome shotgun (WGS) entry which is preliminary data.</text>
</comment>
<proteinExistence type="predicted"/>
<organism evidence="1 2">
    <name type="scientific">Dallia pectoralis</name>
    <name type="common">Alaska blackfish</name>
    <dbReference type="NCBI Taxonomy" id="75939"/>
    <lineage>
        <taxon>Eukaryota</taxon>
        <taxon>Metazoa</taxon>
        <taxon>Chordata</taxon>
        <taxon>Craniata</taxon>
        <taxon>Vertebrata</taxon>
        <taxon>Euteleostomi</taxon>
        <taxon>Actinopterygii</taxon>
        <taxon>Neopterygii</taxon>
        <taxon>Teleostei</taxon>
        <taxon>Protacanthopterygii</taxon>
        <taxon>Esociformes</taxon>
        <taxon>Umbridae</taxon>
        <taxon>Dallia</taxon>
    </lineage>
</organism>
<keyword evidence="2" id="KW-1185">Reference proteome</keyword>
<evidence type="ECO:0000313" key="2">
    <source>
        <dbReference type="Proteomes" id="UP001157502"/>
    </source>
</evidence>
<sequence length="137" mass="16139">MEPRNLRVTMCFLVSVYMKQMTSLLVDKVMQVQQGITQPLVQQLADNCQATDVVHQIPTKWTGLKRGARKREEEGERKRERGRGREREEEGGRGREENDVAKLEGEDEQRERERERFFSGDGSNKEYKWKRGVEVRK</sequence>
<protein>
    <submittedName>
        <fullName evidence="1">Uncharacterized protein</fullName>
    </submittedName>
</protein>
<reference evidence="1" key="1">
    <citation type="submission" date="2021-05" db="EMBL/GenBank/DDBJ databases">
        <authorList>
            <person name="Pan Q."/>
            <person name="Jouanno E."/>
            <person name="Zahm M."/>
            <person name="Klopp C."/>
            <person name="Cabau C."/>
            <person name="Louis A."/>
            <person name="Berthelot C."/>
            <person name="Parey E."/>
            <person name="Roest Crollius H."/>
            <person name="Montfort J."/>
            <person name="Robinson-Rechavi M."/>
            <person name="Bouchez O."/>
            <person name="Lampietro C."/>
            <person name="Lopez Roques C."/>
            <person name="Donnadieu C."/>
            <person name="Postlethwait J."/>
            <person name="Bobe J."/>
            <person name="Dillon D."/>
            <person name="Chandos A."/>
            <person name="von Hippel F."/>
            <person name="Guiguen Y."/>
        </authorList>
    </citation>
    <scope>NUCLEOTIDE SEQUENCE</scope>
    <source>
        <strain evidence="1">YG-Jan2019</strain>
    </source>
</reference>
<accession>A0ACC2FY71</accession>
<dbReference type="Proteomes" id="UP001157502">
    <property type="component" value="Chromosome 20"/>
</dbReference>
<gene>
    <name evidence="1" type="ORF">DPEC_G00235650</name>
</gene>
<evidence type="ECO:0000313" key="1">
    <source>
        <dbReference type="EMBL" id="KAJ7996298.1"/>
    </source>
</evidence>